<accession>A0AAV4U065</accession>
<name>A0AAV4U065_CAEEX</name>
<evidence type="ECO:0000313" key="1">
    <source>
        <dbReference type="EMBL" id="GIY51145.1"/>
    </source>
</evidence>
<sequence length="119" mass="14497">MIKKEILDCSCLPETFFDQVDISKLSTFVLEQCYFNYLYWTRCRVNLIIEKKYAKTMKLSNRKSEGSIYDAFCFEGIFIMEMHQWQNMSISCHYSKYSRRLPLKSELFYKYSYKTSKRF</sequence>
<comment type="caution">
    <text evidence="1">The sequence shown here is derived from an EMBL/GenBank/DDBJ whole genome shotgun (WGS) entry which is preliminary data.</text>
</comment>
<evidence type="ECO:0000313" key="2">
    <source>
        <dbReference type="Proteomes" id="UP001054945"/>
    </source>
</evidence>
<reference evidence="1 2" key="1">
    <citation type="submission" date="2021-06" db="EMBL/GenBank/DDBJ databases">
        <title>Caerostris extrusa draft genome.</title>
        <authorList>
            <person name="Kono N."/>
            <person name="Arakawa K."/>
        </authorList>
    </citation>
    <scope>NUCLEOTIDE SEQUENCE [LARGE SCALE GENOMIC DNA]</scope>
</reference>
<protein>
    <submittedName>
        <fullName evidence="1">Uncharacterized protein</fullName>
    </submittedName>
</protein>
<dbReference type="EMBL" id="BPLR01012074">
    <property type="protein sequence ID" value="GIY51145.1"/>
    <property type="molecule type" value="Genomic_DNA"/>
</dbReference>
<dbReference type="AlphaFoldDB" id="A0AAV4U065"/>
<keyword evidence="2" id="KW-1185">Reference proteome</keyword>
<dbReference type="Proteomes" id="UP001054945">
    <property type="component" value="Unassembled WGS sequence"/>
</dbReference>
<gene>
    <name evidence="1" type="ORF">CEXT_684731</name>
</gene>
<proteinExistence type="predicted"/>
<organism evidence="1 2">
    <name type="scientific">Caerostris extrusa</name>
    <name type="common">Bark spider</name>
    <name type="synonym">Caerostris bankana</name>
    <dbReference type="NCBI Taxonomy" id="172846"/>
    <lineage>
        <taxon>Eukaryota</taxon>
        <taxon>Metazoa</taxon>
        <taxon>Ecdysozoa</taxon>
        <taxon>Arthropoda</taxon>
        <taxon>Chelicerata</taxon>
        <taxon>Arachnida</taxon>
        <taxon>Araneae</taxon>
        <taxon>Araneomorphae</taxon>
        <taxon>Entelegynae</taxon>
        <taxon>Araneoidea</taxon>
        <taxon>Araneidae</taxon>
        <taxon>Caerostris</taxon>
    </lineage>
</organism>